<comment type="similarity">
    <text evidence="1">Belongs to the short-chain dehydrogenases/reductases (SDR) family.</text>
</comment>
<name>A0A6J6ZC24_9ZZZZ</name>
<evidence type="ECO:0000313" key="3">
    <source>
        <dbReference type="EMBL" id="CAB4818234.1"/>
    </source>
</evidence>
<proteinExistence type="inferred from homology"/>
<dbReference type="InterPro" id="IPR002347">
    <property type="entry name" value="SDR_fam"/>
</dbReference>
<reference evidence="3" key="1">
    <citation type="submission" date="2020-05" db="EMBL/GenBank/DDBJ databases">
        <authorList>
            <person name="Chiriac C."/>
            <person name="Salcher M."/>
            <person name="Ghai R."/>
            <person name="Kavagutti S V."/>
        </authorList>
    </citation>
    <scope>NUCLEOTIDE SEQUENCE</scope>
</reference>
<dbReference type="InterPro" id="IPR036291">
    <property type="entry name" value="NAD(P)-bd_dom_sf"/>
</dbReference>
<dbReference type="PRINTS" id="PR00080">
    <property type="entry name" value="SDRFAMILY"/>
</dbReference>
<dbReference type="PRINTS" id="PR00081">
    <property type="entry name" value="GDHRDH"/>
</dbReference>
<dbReference type="SUPFAM" id="SSF51735">
    <property type="entry name" value="NAD(P)-binding Rossmann-fold domains"/>
    <property type="match status" value="1"/>
</dbReference>
<organism evidence="3">
    <name type="scientific">freshwater metagenome</name>
    <dbReference type="NCBI Taxonomy" id="449393"/>
    <lineage>
        <taxon>unclassified sequences</taxon>
        <taxon>metagenomes</taxon>
        <taxon>ecological metagenomes</taxon>
    </lineage>
</organism>
<dbReference type="Gene3D" id="3.40.50.720">
    <property type="entry name" value="NAD(P)-binding Rossmann-like Domain"/>
    <property type="match status" value="1"/>
</dbReference>
<dbReference type="Pfam" id="PF13561">
    <property type="entry name" value="adh_short_C2"/>
    <property type="match status" value="1"/>
</dbReference>
<dbReference type="PROSITE" id="PS00061">
    <property type="entry name" value="ADH_SHORT"/>
    <property type="match status" value="1"/>
</dbReference>
<dbReference type="PANTHER" id="PTHR43639">
    <property type="entry name" value="OXIDOREDUCTASE, SHORT-CHAIN DEHYDROGENASE/REDUCTASE FAMILY (AFU_ORTHOLOGUE AFUA_5G02870)"/>
    <property type="match status" value="1"/>
</dbReference>
<dbReference type="PANTHER" id="PTHR43639:SF1">
    <property type="entry name" value="SHORT-CHAIN DEHYDROGENASE_REDUCTASE FAMILY PROTEIN"/>
    <property type="match status" value="1"/>
</dbReference>
<keyword evidence="2" id="KW-0560">Oxidoreductase</keyword>
<dbReference type="GO" id="GO:0016491">
    <property type="term" value="F:oxidoreductase activity"/>
    <property type="evidence" value="ECO:0007669"/>
    <property type="project" value="UniProtKB-KW"/>
</dbReference>
<sequence>MYDLTGKTVLVTGASRGIGAASVKALAEAGAKVIAHYSSFEDGARETLKGIPDNRKVFIGQDLSIPGSGRSLFVQALQQVDQIDVVLNNAAVNLDSSFTGSNQTWDENWEMTLRVNVLESSNLIKEAVQHFLAKGGGILISMSSWSGQRGSAIAELSAYAASKAAVKAVTQTVAQNYAKQGILAYVLAPGIVKTRMADAAAIARGGEEKMKAALVLGELVPPSEIGDLVVFLATGRCRHLTGATIDVNGASYVR</sequence>
<dbReference type="CDD" id="cd05233">
    <property type="entry name" value="SDR_c"/>
    <property type="match status" value="1"/>
</dbReference>
<evidence type="ECO:0000256" key="1">
    <source>
        <dbReference type="ARBA" id="ARBA00006484"/>
    </source>
</evidence>
<dbReference type="EMBL" id="CAFABG010000001">
    <property type="protein sequence ID" value="CAB4818234.1"/>
    <property type="molecule type" value="Genomic_DNA"/>
</dbReference>
<evidence type="ECO:0000256" key="2">
    <source>
        <dbReference type="ARBA" id="ARBA00023002"/>
    </source>
</evidence>
<protein>
    <submittedName>
        <fullName evidence="3">Unannotated protein</fullName>
    </submittedName>
</protein>
<gene>
    <name evidence="3" type="ORF">UFOPK3181_00038</name>
</gene>
<dbReference type="InterPro" id="IPR020904">
    <property type="entry name" value="Sc_DH/Rdtase_CS"/>
</dbReference>
<accession>A0A6J6ZC24</accession>
<dbReference type="AlphaFoldDB" id="A0A6J6ZC24"/>